<dbReference type="InterPro" id="IPR012340">
    <property type="entry name" value="NA-bd_OB-fold"/>
</dbReference>
<reference evidence="1 2" key="1">
    <citation type="journal article" date="2023" name="Plants (Basel)">
        <title>Bridging the Gap: Combining Genomics and Transcriptomics Approaches to Understand Stylosanthes scabra, an Orphan Legume from the Brazilian Caatinga.</title>
        <authorList>
            <person name="Ferreira-Neto J.R.C."/>
            <person name="da Silva M.D."/>
            <person name="Binneck E."/>
            <person name="de Melo N.F."/>
            <person name="da Silva R.H."/>
            <person name="de Melo A.L.T.M."/>
            <person name="Pandolfi V."/>
            <person name="Bustamante F.O."/>
            <person name="Brasileiro-Vidal A.C."/>
            <person name="Benko-Iseppon A.M."/>
        </authorList>
    </citation>
    <scope>NUCLEOTIDE SEQUENCE [LARGE SCALE GENOMIC DNA]</scope>
    <source>
        <tissue evidence="1">Leaves</tissue>
    </source>
</reference>
<dbReference type="Gene3D" id="2.40.50.140">
    <property type="entry name" value="Nucleic acid-binding proteins"/>
    <property type="match status" value="1"/>
</dbReference>
<organism evidence="1 2">
    <name type="scientific">Stylosanthes scabra</name>
    <dbReference type="NCBI Taxonomy" id="79078"/>
    <lineage>
        <taxon>Eukaryota</taxon>
        <taxon>Viridiplantae</taxon>
        <taxon>Streptophyta</taxon>
        <taxon>Embryophyta</taxon>
        <taxon>Tracheophyta</taxon>
        <taxon>Spermatophyta</taxon>
        <taxon>Magnoliopsida</taxon>
        <taxon>eudicotyledons</taxon>
        <taxon>Gunneridae</taxon>
        <taxon>Pentapetalae</taxon>
        <taxon>rosids</taxon>
        <taxon>fabids</taxon>
        <taxon>Fabales</taxon>
        <taxon>Fabaceae</taxon>
        <taxon>Papilionoideae</taxon>
        <taxon>50 kb inversion clade</taxon>
        <taxon>dalbergioids sensu lato</taxon>
        <taxon>Dalbergieae</taxon>
        <taxon>Pterocarpus clade</taxon>
        <taxon>Stylosanthes</taxon>
    </lineage>
</organism>
<evidence type="ECO:0000313" key="1">
    <source>
        <dbReference type="EMBL" id="MED6111997.1"/>
    </source>
</evidence>
<protein>
    <submittedName>
        <fullName evidence="1">Uncharacterized protein</fullName>
    </submittedName>
</protein>
<feature type="non-terminal residue" evidence="1">
    <location>
        <position position="84"/>
    </location>
</feature>
<sequence length="84" mass="9570">MAIAGHTFEEVHPSKEDLQFCLFKVEVIAPDNTGCINLLPWDSEAKTLCGKSADKVKQEKVERQDDYPSNLNKMLNRKLLTKIH</sequence>
<evidence type="ECO:0000313" key="2">
    <source>
        <dbReference type="Proteomes" id="UP001341840"/>
    </source>
</evidence>
<comment type="caution">
    <text evidence="1">The sequence shown here is derived from an EMBL/GenBank/DDBJ whole genome shotgun (WGS) entry which is preliminary data.</text>
</comment>
<accession>A0ABU6QJL8</accession>
<proteinExistence type="predicted"/>
<dbReference type="EMBL" id="JASCZI010000473">
    <property type="protein sequence ID" value="MED6111997.1"/>
    <property type="molecule type" value="Genomic_DNA"/>
</dbReference>
<dbReference type="Proteomes" id="UP001341840">
    <property type="component" value="Unassembled WGS sequence"/>
</dbReference>
<keyword evidence="2" id="KW-1185">Reference proteome</keyword>
<gene>
    <name evidence="1" type="ORF">PIB30_057569</name>
</gene>
<name>A0ABU6QJL8_9FABA</name>